<keyword evidence="5" id="KW-1185">Reference proteome</keyword>
<evidence type="ECO:0000313" key="4">
    <source>
        <dbReference type="EMBL" id="CBY07809.1"/>
    </source>
</evidence>
<dbReference type="Proteomes" id="UP000001307">
    <property type="component" value="Unassembled WGS sequence"/>
</dbReference>
<accession>E4X6E0</accession>
<evidence type="ECO:0000256" key="1">
    <source>
        <dbReference type="ARBA" id="ARBA00010319"/>
    </source>
</evidence>
<dbReference type="InterPro" id="IPR039199">
    <property type="entry name" value="FAM91"/>
</dbReference>
<dbReference type="Pfam" id="PF14647">
    <property type="entry name" value="FAM91_N"/>
    <property type="match status" value="1"/>
</dbReference>
<reference evidence="4" key="1">
    <citation type="journal article" date="2010" name="Science">
        <title>Plasticity of animal genome architecture unmasked by rapid evolution of a pelagic tunicate.</title>
        <authorList>
            <person name="Denoeud F."/>
            <person name="Henriet S."/>
            <person name="Mungpakdee S."/>
            <person name="Aury J.M."/>
            <person name="Da Silva C."/>
            <person name="Brinkmann H."/>
            <person name="Mikhaleva J."/>
            <person name="Olsen L.C."/>
            <person name="Jubin C."/>
            <person name="Canestro C."/>
            <person name="Bouquet J.M."/>
            <person name="Danks G."/>
            <person name="Poulain J."/>
            <person name="Campsteijn C."/>
            <person name="Adamski M."/>
            <person name="Cross I."/>
            <person name="Yadetie F."/>
            <person name="Muffato M."/>
            <person name="Louis A."/>
            <person name="Butcher S."/>
            <person name="Tsagkogeorga G."/>
            <person name="Konrad A."/>
            <person name="Singh S."/>
            <person name="Jensen M.F."/>
            <person name="Cong E.H."/>
            <person name="Eikeseth-Otteraa H."/>
            <person name="Noel B."/>
            <person name="Anthouard V."/>
            <person name="Porcel B.M."/>
            <person name="Kachouri-Lafond R."/>
            <person name="Nishino A."/>
            <person name="Ugolini M."/>
            <person name="Chourrout P."/>
            <person name="Nishida H."/>
            <person name="Aasland R."/>
            <person name="Huzurbazar S."/>
            <person name="Westhof E."/>
            <person name="Delsuc F."/>
            <person name="Lehrach H."/>
            <person name="Reinhardt R."/>
            <person name="Weissenbach J."/>
            <person name="Roy S.W."/>
            <person name="Artiguenave F."/>
            <person name="Postlethwait J.H."/>
            <person name="Manak J.R."/>
            <person name="Thompson E.M."/>
            <person name="Jaillon O."/>
            <person name="Du Pasquier L."/>
            <person name="Boudinot P."/>
            <person name="Liberles D.A."/>
            <person name="Volff J.N."/>
            <person name="Philippe H."/>
            <person name="Lenhard B."/>
            <person name="Roest Crollius H."/>
            <person name="Wincker P."/>
            <person name="Chourrout D."/>
        </authorList>
    </citation>
    <scope>NUCLEOTIDE SEQUENCE [LARGE SCALE GENOMIC DNA]</scope>
</reference>
<proteinExistence type="inferred from homology"/>
<dbReference type="AlphaFoldDB" id="E4X6E0"/>
<comment type="similarity">
    <text evidence="1">Belongs to the FAM91 family.</text>
</comment>
<dbReference type="PANTHER" id="PTHR28441">
    <property type="entry name" value="PROTEIN FAM91A1"/>
    <property type="match status" value="1"/>
</dbReference>
<feature type="domain" description="FAM91 C-terminal" evidence="3">
    <location>
        <begin position="370"/>
        <end position="438"/>
    </location>
</feature>
<dbReference type="InterPro" id="IPR028097">
    <property type="entry name" value="FAM91_C_dom"/>
</dbReference>
<name>E4X6E0_OIKDI</name>
<evidence type="ECO:0000259" key="2">
    <source>
        <dbReference type="Pfam" id="PF14647"/>
    </source>
</evidence>
<sequence>MILVQSFRVIFERPCEILTRQSVGNLLVYDFRVWTKFCEMEIDSKEAALLHSILEAVSYEELTNKLKNLVSEKEYADRIISTCFDRNIVFGKVSKLAIKSELTYYQAMEKYCRERMRIYPYHLQERMVAIEVSPFTYYRKMLRAHLESEKSYDQLPNFTAADVLRLTGIGRNEYIDLLNQSRSKKSITNSISGMLFQLPSQPIDFELESWWMVRVGYPTTLQIQGLSAAAKIMLDSMMDSGDKLFQVAKFASKPGFRELIQKEIVFIEIPVVESDSFRIPVLEGFVMNRLSGDYIESFLYKVFSTLSSQSVKELSELLEEDLNLVSQAVSTLNRLGFAEKDDEAEEENNLMDALSLQESNDIKEDKEDQSKLALIYDSNLAALLMMGNLSAGLKKHAVTMFEVGQLRDDQIDALTEELRLIDDYGADGDAETYFEAGRALLLALVTGYKTIILPLFWSHSNEGDYV</sequence>
<dbReference type="Pfam" id="PF14648">
    <property type="entry name" value="FAM91_C"/>
    <property type="match status" value="1"/>
</dbReference>
<protein>
    <recommendedName>
        <fullName evidence="6">FAM91 N-terminal domain-containing protein</fullName>
    </recommendedName>
</protein>
<dbReference type="FunCoup" id="E4X6E0">
    <property type="interactions" value="773"/>
</dbReference>
<feature type="domain" description="FAM91 N-terminal" evidence="2">
    <location>
        <begin position="53"/>
        <end position="348"/>
    </location>
</feature>
<dbReference type="OrthoDB" id="275996at2759"/>
<gene>
    <name evidence="4" type="ORF">GSOID_T00003163001</name>
</gene>
<evidence type="ECO:0008006" key="6">
    <source>
        <dbReference type="Google" id="ProtNLM"/>
    </source>
</evidence>
<evidence type="ECO:0000259" key="3">
    <source>
        <dbReference type="Pfam" id="PF14648"/>
    </source>
</evidence>
<dbReference type="PANTHER" id="PTHR28441:SF2">
    <property type="entry name" value="PROTEIN FAM91A1"/>
    <property type="match status" value="1"/>
</dbReference>
<dbReference type="InParanoid" id="E4X6E0"/>
<evidence type="ECO:0000313" key="5">
    <source>
        <dbReference type="Proteomes" id="UP000001307"/>
    </source>
</evidence>
<dbReference type="InterPro" id="IPR028091">
    <property type="entry name" value="FAM91_N_dom"/>
</dbReference>
<organism evidence="4">
    <name type="scientific">Oikopleura dioica</name>
    <name type="common">Tunicate</name>
    <dbReference type="NCBI Taxonomy" id="34765"/>
    <lineage>
        <taxon>Eukaryota</taxon>
        <taxon>Metazoa</taxon>
        <taxon>Chordata</taxon>
        <taxon>Tunicata</taxon>
        <taxon>Appendicularia</taxon>
        <taxon>Copelata</taxon>
        <taxon>Oikopleuridae</taxon>
        <taxon>Oikopleura</taxon>
    </lineage>
</organism>
<dbReference type="EMBL" id="FN653027">
    <property type="protein sequence ID" value="CBY07809.1"/>
    <property type="molecule type" value="Genomic_DNA"/>
</dbReference>